<dbReference type="EMBL" id="UFAJ01000491">
    <property type="protein sequence ID" value="SSD60899.1"/>
    <property type="molecule type" value="Genomic_DNA"/>
</dbReference>
<evidence type="ECO:0000313" key="3">
    <source>
        <dbReference type="EMBL" id="SSD60899.1"/>
    </source>
</evidence>
<dbReference type="InterPro" id="IPR027193">
    <property type="entry name" value="Noc4"/>
</dbReference>
<keyword evidence="4" id="KW-1185">Reference proteome</keyword>
<reference evidence="4" key="1">
    <citation type="submission" date="2018-06" db="EMBL/GenBank/DDBJ databases">
        <authorList>
            <person name="Guldener U."/>
        </authorList>
    </citation>
    <scope>NUCLEOTIDE SEQUENCE [LARGE SCALE GENOMIC DNA]</scope>
    <source>
        <strain evidence="4">UTAD17</strain>
    </source>
</reference>
<gene>
    <name evidence="3" type="ORF">SCODWIG_02660</name>
</gene>
<proteinExistence type="inferred from homology"/>
<dbReference type="VEuPathDB" id="FungiDB:SCODWIG_02660"/>
<feature type="domain" description="CCAAT-binding factor" evidence="2">
    <location>
        <begin position="330"/>
        <end position="490"/>
    </location>
</feature>
<dbReference type="Proteomes" id="UP000262825">
    <property type="component" value="Unassembled WGS sequence"/>
</dbReference>
<dbReference type="AlphaFoldDB" id="A0A376B8K9"/>
<dbReference type="GO" id="GO:0032040">
    <property type="term" value="C:small-subunit processome"/>
    <property type="evidence" value="ECO:0007669"/>
    <property type="project" value="TreeGrafter"/>
</dbReference>
<accession>A0A376B8K9</accession>
<dbReference type="GO" id="GO:0030692">
    <property type="term" value="C:Noc4p-Nop14p complex"/>
    <property type="evidence" value="ECO:0007669"/>
    <property type="project" value="TreeGrafter"/>
</dbReference>
<dbReference type="GO" id="GO:0042254">
    <property type="term" value="P:ribosome biogenesis"/>
    <property type="evidence" value="ECO:0007669"/>
    <property type="project" value="InterPro"/>
</dbReference>
<protein>
    <submittedName>
        <fullName evidence="3">Related to Nucleolar complex protein 4</fullName>
    </submittedName>
</protein>
<evidence type="ECO:0000259" key="2">
    <source>
        <dbReference type="Pfam" id="PF03914"/>
    </source>
</evidence>
<evidence type="ECO:0000256" key="1">
    <source>
        <dbReference type="ARBA" id="ARBA00007797"/>
    </source>
</evidence>
<dbReference type="Pfam" id="PF03914">
    <property type="entry name" value="CBF"/>
    <property type="match status" value="1"/>
</dbReference>
<dbReference type="PANTHER" id="PTHR12455:SF0">
    <property type="entry name" value="NUCLEOLAR COMPLEX PROTEIN 4 HOMOLOG"/>
    <property type="match status" value="1"/>
</dbReference>
<name>A0A376B8K9_9ASCO</name>
<organism evidence="3 4">
    <name type="scientific">Saccharomycodes ludwigii</name>
    <dbReference type="NCBI Taxonomy" id="36035"/>
    <lineage>
        <taxon>Eukaryota</taxon>
        <taxon>Fungi</taxon>
        <taxon>Dikarya</taxon>
        <taxon>Ascomycota</taxon>
        <taxon>Saccharomycotina</taxon>
        <taxon>Saccharomycetes</taxon>
        <taxon>Saccharomycodales</taxon>
        <taxon>Saccharomycodaceae</taxon>
        <taxon>Saccharomycodes</taxon>
    </lineage>
</organism>
<dbReference type="PANTHER" id="PTHR12455">
    <property type="entry name" value="NUCLEOLAR COMPLEX PROTEIN 4"/>
    <property type="match status" value="1"/>
</dbReference>
<evidence type="ECO:0000313" key="4">
    <source>
        <dbReference type="Proteomes" id="UP000262825"/>
    </source>
</evidence>
<dbReference type="InterPro" id="IPR005612">
    <property type="entry name" value="CCAAT-binding_factor"/>
</dbReference>
<sequence>MSLPTINKEEIKGLITSIYQDKKNYNNIVKLLNIYSKYPPESFIDEQDGNLQTIRYLTLNLFKIFKKLAELNLLSGAGSTANSNEKILIQWCRKNYELYKSKILLDYMTQIKVANSLSLDCLDIYMNCIELESIYFSSKRGLPYFPNRTLQKLISRLLFTGNKGNDLAYILDEFADKYYKKYVDVQFYFQNEFNNLITDGTYPPEKNNNLVKFWIKLMNHDNHYDSDDCDLEILVPHPPSIMENEHKFKDFVENNWLFILSKVTRPDQYKIILLILHKRIIPHFNTPSKLMDFLTESYNLQYVVDDDDDDDDDNHSDNNHNNNGSIVIPLLALNGLFELMKNYNLEYPNFYFKLYQLFTPDMMHVKYRSRFLRLSDIFLSSTHLSAQLVASFIKKMARLTVNASTSAIISIIPFIYNLLKKHPTCMIMLHDPQYIKTPGNVFSTNVKKMEYIDPFDNDEKDPESTNAIESSLWELETLMHHYHPNVASLAKIFKNPFRKYSYNLEDFLDWNYDTLLKAELKRSLKILPALNHEFTSNGSNNADHKKKYTVFDDFVQNVAF</sequence>
<comment type="similarity">
    <text evidence="1">Belongs to the CBF/MAK21 family.</text>
</comment>